<evidence type="ECO:0000313" key="2">
    <source>
        <dbReference type="EMBL" id="UYV69366.1"/>
    </source>
</evidence>
<dbReference type="InterPro" id="IPR052709">
    <property type="entry name" value="Transposase-MT_Hybrid"/>
</dbReference>
<keyword evidence="3" id="KW-1185">Reference proteome</keyword>
<gene>
    <name evidence="2" type="ORF">LAZ67_6003332</name>
</gene>
<name>A0ABY6KKJ1_9ARAC</name>
<accession>A0ABY6KKJ1</accession>
<evidence type="ECO:0000256" key="1">
    <source>
        <dbReference type="SAM" id="SignalP"/>
    </source>
</evidence>
<dbReference type="InterPro" id="IPR036388">
    <property type="entry name" value="WH-like_DNA-bd_sf"/>
</dbReference>
<dbReference type="Proteomes" id="UP001235939">
    <property type="component" value="Chromosome 06"/>
</dbReference>
<dbReference type="PANTHER" id="PTHR46060:SF2">
    <property type="entry name" value="HISTONE-LYSINE N-METHYLTRANSFERASE SETMAR"/>
    <property type="match status" value="1"/>
</dbReference>
<sequence>MAVLLVILLLTATSLVEAMPLRPTVLTATPDRGETTPLEISSKFSLIHVMNKCRDNEVEFEGTGGVEDQSDQLGRSQLSPPPHTICGRETDLNEENLLQKSLECKLLAIPLLATVLQDSDPGLEFLLSVFEGYVVDIAGTQSGVALQSCSHTLLKNLLRVIVVYDDHALAKRMCQKWFARLKSGNIDLEDEERPRAPLKFEGLMKIQHKRKRKEIAKTLGVTQPAIFHCLKEMGMIRKVGNWVPYELKPRDVERCFFYVNNCSNVKKERGFCIEL</sequence>
<protein>
    <submittedName>
        <fullName evidence="2">Uncharacterized protein</fullName>
    </submittedName>
</protein>
<organism evidence="2 3">
    <name type="scientific">Cordylochernes scorpioides</name>
    <dbReference type="NCBI Taxonomy" id="51811"/>
    <lineage>
        <taxon>Eukaryota</taxon>
        <taxon>Metazoa</taxon>
        <taxon>Ecdysozoa</taxon>
        <taxon>Arthropoda</taxon>
        <taxon>Chelicerata</taxon>
        <taxon>Arachnida</taxon>
        <taxon>Pseudoscorpiones</taxon>
        <taxon>Cheliferoidea</taxon>
        <taxon>Chernetidae</taxon>
        <taxon>Cordylochernes</taxon>
    </lineage>
</organism>
<dbReference type="EMBL" id="CP092868">
    <property type="protein sequence ID" value="UYV69366.1"/>
    <property type="molecule type" value="Genomic_DNA"/>
</dbReference>
<proteinExistence type="predicted"/>
<dbReference type="PANTHER" id="PTHR46060">
    <property type="entry name" value="MARINER MOS1 TRANSPOSASE-LIKE PROTEIN"/>
    <property type="match status" value="1"/>
</dbReference>
<feature type="chain" id="PRO_5046093861" evidence="1">
    <location>
        <begin position="19"/>
        <end position="275"/>
    </location>
</feature>
<feature type="signal peptide" evidence="1">
    <location>
        <begin position="1"/>
        <end position="18"/>
    </location>
</feature>
<keyword evidence="1" id="KW-0732">Signal</keyword>
<evidence type="ECO:0000313" key="3">
    <source>
        <dbReference type="Proteomes" id="UP001235939"/>
    </source>
</evidence>
<dbReference type="Gene3D" id="1.10.10.10">
    <property type="entry name" value="Winged helix-like DNA-binding domain superfamily/Winged helix DNA-binding domain"/>
    <property type="match status" value="1"/>
</dbReference>
<reference evidence="2 3" key="1">
    <citation type="submission" date="2022-01" db="EMBL/GenBank/DDBJ databases">
        <title>A chromosomal length assembly of Cordylochernes scorpioides.</title>
        <authorList>
            <person name="Zeh D."/>
            <person name="Zeh J."/>
        </authorList>
    </citation>
    <scope>NUCLEOTIDE SEQUENCE [LARGE SCALE GENOMIC DNA]</scope>
    <source>
        <strain evidence="2">IN4F17</strain>
        <tissue evidence="2">Whole Body</tissue>
    </source>
</reference>